<comment type="caution">
    <text evidence="8">The sequence shown here is derived from an EMBL/GenBank/DDBJ whole genome shotgun (WGS) entry which is preliminary data.</text>
</comment>
<evidence type="ECO:0000256" key="6">
    <source>
        <dbReference type="SAM" id="MobiDB-lite"/>
    </source>
</evidence>
<dbReference type="SUPFAM" id="SSF101936">
    <property type="entry name" value="DNA-binding pseudobarrel domain"/>
    <property type="match status" value="1"/>
</dbReference>
<feature type="compositionally biased region" description="Low complexity" evidence="6">
    <location>
        <begin position="22"/>
        <end position="34"/>
    </location>
</feature>
<dbReference type="Pfam" id="PF02362">
    <property type="entry name" value="B3"/>
    <property type="match status" value="1"/>
</dbReference>
<reference evidence="8" key="1">
    <citation type="submission" date="2023-07" db="EMBL/GenBank/DDBJ databases">
        <title>A chromosome-level genome assembly of Lolium multiflorum.</title>
        <authorList>
            <person name="Chen Y."/>
            <person name="Copetti D."/>
            <person name="Kolliker R."/>
            <person name="Studer B."/>
        </authorList>
    </citation>
    <scope>NUCLEOTIDE SEQUENCE</scope>
    <source>
        <strain evidence="8">02402/16</strain>
        <tissue evidence="8">Leaf</tissue>
    </source>
</reference>
<evidence type="ECO:0000256" key="1">
    <source>
        <dbReference type="ARBA" id="ARBA00004123"/>
    </source>
</evidence>
<evidence type="ECO:0000256" key="3">
    <source>
        <dbReference type="ARBA" id="ARBA00023125"/>
    </source>
</evidence>
<keyword evidence="5" id="KW-0539">Nucleus</keyword>
<feature type="region of interest" description="Disordered" evidence="6">
    <location>
        <begin position="1"/>
        <end position="34"/>
    </location>
</feature>
<feature type="domain" description="TF-B3" evidence="7">
    <location>
        <begin position="46"/>
        <end position="143"/>
    </location>
</feature>
<evidence type="ECO:0000313" key="8">
    <source>
        <dbReference type="EMBL" id="KAK1697733.1"/>
    </source>
</evidence>
<accession>A0AAD8U4I9</accession>
<organism evidence="8 9">
    <name type="scientific">Lolium multiflorum</name>
    <name type="common">Italian ryegrass</name>
    <name type="synonym">Lolium perenne subsp. multiflorum</name>
    <dbReference type="NCBI Taxonomy" id="4521"/>
    <lineage>
        <taxon>Eukaryota</taxon>
        <taxon>Viridiplantae</taxon>
        <taxon>Streptophyta</taxon>
        <taxon>Embryophyta</taxon>
        <taxon>Tracheophyta</taxon>
        <taxon>Spermatophyta</taxon>
        <taxon>Magnoliopsida</taxon>
        <taxon>Liliopsida</taxon>
        <taxon>Poales</taxon>
        <taxon>Poaceae</taxon>
        <taxon>BOP clade</taxon>
        <taxon>Pooideae</taxon>
        <taxon>Poodae</taxon>
        <taxon>Poeae</taxon>
        <taxon>Poeae Chloroplast Group 2 (Poeae type)</taxon>
        <taxon>Loliodinae</taxon>
        <taxon>Loliinae</taxon>
        <taxon>Lolium</taxon>
    </lineage>
</organism>
<dbReference type="AlphaFoldDB" id="A0AAD8U4I9"/>
<keyword evidence="9" id="KW-1185">Reference proteome</keyword>
<keyword evidence="3" id="KW-0238">DNA-binding</keyword>
<dbReference type="EMBL" id="JAUUTY010000001">
    <property type="protein sequence ID" value="KAK1697733.1"/>
    <property type="molecule type" value="Genomic_DNA"/>
</dbReference>
<evidence type="ECO:0000256" key="2">
    <source>
        <dbReference type="ARBA" id="ARBA00023015"/>
    </source>
</evidence>
<proteinExistence type="predicted"/>
<evidence type="ECO:0000256" key="4">
    <source>
        <dbReference type="ARBA" id="ARBA00023163"/>
    </source>
</evidence>
<dbReference type="Proteomes" id="UP001231189">
    <property type="component" value="Unassembled WGS sequence"/>
</dbReference>
<protein>
    <recommendedName>
        <fullName evidence="7">TF-B3 domain-containing protein</fullName>
    </recommendedName>
</protein>
<dbReference type="PANTHER" id="PTHR31920:SF111">
    <property type="entry name" value="B3 DOMAIN-CONTAINING PROTEIN OS03G0621600-RELATED"/>
    <property type="match status" value="1"/>
</dbReference>
<dbReference type="InterPro" id="IPR050655">
    <property type="entry name" value="Plant_B3_domain"/>
</dbReference>
<comment type="subcellular location">
    <subcellularLocation>
        <location evidence="1">Nucleus</location>
    </subcellularLocation>
</comment>
<dbReference type="Gene3D" id="2.40.330.10">
    <property type="entry name" value="DNA-binding pseudobarrel domain"/>
    <property type="match status" value="1"/>
</dbReference>
<keyword evidence="4" id="KW-0804">Transcription</keyword>
<sequence>MAGRGGGRARDCGRGCGRGRAARSPSPATLLLSSSSDMQDEEGPVLFEFIVVLKGDPHGIQRLPDTFADFIVGDERTRPLDLREDDCSCYRWIVDVIYDARGKVYLHIGWENFVRYHHLEAGFVLVFSYFGDRDMSVKVFDETRCRRNYHGDNIDEDDD</sequence>
<dbReference type="CDD" id="cd10017">
    <property type="entry name" value="B3_DNA"/>
    <property type="match status" value="1"/>
</dbReference>
<evidence type="ECO:0000256" key="5">
    <source>
        <dbReference type="ARBA" id="ARBA00023242"/>
    </source>
</evidence>
<gene>
    <name evidence="8" type="ORF">QYE76_014430</name>
</gene>
<dbReference type="PANTHER" id="PTHR31920">
    <property type="entry name" value="B3 DOMAIN-CONTAINING"/>
    <property type="match status" value="1"/>
</dbReference>
<dbReference type="PROSITE" id="PS50863">
    <property type="entry name" value="B3"/>
    <property type="match status" value="1"/>
</dbReference>
<keyword evidence="2" id="KW-0805">Transcription regulation</keyword>
<evidence type="ECO:0000313" key="9">
    <source>
        <dbReference type="Proteomes" id="UP001231189"/>
    </source>
</evidence>
<name>A0AAD8U4I9_LOLMU</name>
<dbReference type="GO" id="GO:0003677">
    <property type="term" value="F:DNA binding"/>
    <property type="evidence" value="ECO:0007669"/>
    <property type="project" value="UniProtKB-KW"/>
</dbReference>
<evidence type="ECO:0000259" key="7">
    <source>
        <dbReference type="PROSITE" id="PS50863"/>
    </source>
</evidence>
<dbReference type="InterPro" id="IPR003340">
    <property type="entry name" value="B3_DNA-bd"/>
</dbReference>
<dbReference type="InterPro" id="IPR015300">
    <property type="entry name" value="DNA-bd_pseudobarrel_sf"/>
</dbReference>
<dbReference type="GO" id="GO:0005634">
    <property type="term" value="C:nucleus"/>
    <property type="evidence" value="ECO:0007669"/>
    <property type="project" value="UniProtKB-SubCell"/>
</dbReference>